<proteinExistence type="inferred from homology"/>
<feature type="binding site" evidence="7">
    <location>
        <position position="177"/>
    </location>
    <ligand>
        <name>phosphoenolpyruvate</name>
        <dbReference type="ChEBI" id="CHEBI:58702"/>
    </ligand>
</feature>
<feature type="binding site" evidence="7">
    <location>
        <position position="421"/>
    </location>
    <ligand>
        <name>phosphoenolpyruvate</name>
        <dbReference type="ChEBI" id="CHEBI:58702"/>
    </ligand>
</feature>
<evidence type="ECO:0000256" key="5">
    <source>
        <dbReference type="ARBA" id="ARBA00023141"/>
    </source>
</evidence>
<evidence type="ECO:0000256" key="3">
    <source>
        <dbReference type="ARBA" id="ARBA00022605"/>
    </source>
</evidence>
<feature type="binding site" evidence="7">
    <location>
        <position position="203"/>
    </location>
    <ligand>
        <name>3-phosphoshikimate</name>
        <dbReference type="ChEBI" id="CHEBI:145989"/>
    </ligand>
</feature>
<comment type="subcellular location">
    <subcellularLocation>
        <location evidence="7">Cytoplasm</location>
    </subcellularLocation>
</comment>
<dbReference type="Pfam" id="PF00275">
    <property type="entry name" value="EPSP_synthase"/>
    <property type="match status" value="1"/>
</dbReference>
<feature type="binding site" evidence="7">
    <location>
        <position position="26"/>
    </location>
    <ligand>
        <name>3-phosphoshikimate</name>
        <dbReference type="ChEBI" id="CHEBI:145989"/>
    </ligand>
</feature>
<protein>
    <recommendedName>
        <fullName evidence="7">3-phosphoshikimate 1-carboxyvinyltransferase</fullName>
        <ecNumber evidence="7">2.5.1.19</ecNumber>
    </recommendedName>
    <alternativeName>
        <fullName evidence="7">5-enolpyruvylshikimate-3-phosphate synthase</fullName>
        <shortName evidence="7">EPSP synthase</shortName>
        <shortName evidence="7">EPSPS</shortName>
    </alternativeName>
</protein>
<evidence type="ECO:0000256" key="1">
    <source>
        <dbReference type="ARBA" id="ARBA00004811"/>
    </source>
</evidence>
<keyword evidence="10" id="KW-1185">Reference proteome</keyword>
<keyword evidence="3 7" id="KW-0028">Amino-acid biosynthesis</keyword>
<feature type="binding site" evidence="7">
    <location>
        <position position="395"/>
    </location>
    <ligand>
        <name>phosphoenolpyruvate</name>
        <dbReference type="ChEBI" id="CHEBI:58702"/>
    </ligand>
</feature>
<feature type="binding site" evidence="7">
    <location>
        <position position="348"/>
    </location>
    <ligand>
        <name>3-phosphoshikimate</name>
        <dbReference type="ChEBI" id="CHEBI:145989"/>
    </ligand>
</feature>
<dbReference type="InterPro" id="IPR006264">
    <property type="entry name" value="EPSP_synthase"/>
</dbReference>
<evidence type="ECO:0000256" key="7">
    <source>
        <dbReference type="HAMAP-Rule" id="MF_00210"/>
    </source>
</evidence>
<comment type="similarity">
    <text evidence="2 7">Belongs to the EPSP synthase family.</text>
</comment>
<dbReference type="GO" id="GO:0005737">
    <property type="term" value="C:cytoplasm"/>
    <property type="evidence" value="ECO:0007669"/>
    <property type="project" value="UniProtKB-SubCell"/>
</dbReference>
<dbReference type="Gene3D" id="3.65.10.10">
    <property type="entry name" value="Enolpyruvate transferase domain"/>
    <property type="match status" value="2"/>
</dbReference>
<dbReference type="RefSeq" id="WP_118990353.1">
    <property type="nucleotide sequence ID" value="NZ_CP023434.1"/>
</dbReference>
<dbReference type="InterPro" id="IPR001986">
    <property type="entry name" value="Enolpyruvate_Tfrase_dom"/>
</dbReference>
<dbReference type="PROSITE" id="PS00885">
    <property type="entry name" value="EPSP_SYNTHASE_2"/>
    <property type="match status" value="1"/>
</dbReference>
<keyword evidence="5 7" id="KW-0057">Aromatic amino acid biosynthesis</keyword>
<evidence type="ECO:0000256" key="4">
    <source>
        <dbReference type="ARBA" id="ARBA00022679"/>
    </source>
</evidence>
<dbReference type="CDD" id="cd01556">
    <property type="entry name" value="EPSP_synthase"/>
    <property type="match status" value="1"/>
</dbReference>
<feature type="binding site" evidence="7">
    <location>
        <position position="175"/>
    </location>
    <ligand>
        <name>3-phosphoshikimate</name>
        <dbReference type="ChEBI" id="CHEBI:145989"/>
    </ligand>
</feature>
<dbReference type="AlphaFoldDB" id="A0A347WK34"/>
<feature type="domain" description="Enolpyruvate transferase" evidence="8">
    <location>
        <begin position="8"/>
        <end position="429"/>
    </location>
</feature>
<dbReference type="GO" id="GO:0009073">
    <property type="term" value="P:aromatic amino acid family biosynthetic process"/>
    <property type="evidence" value="ECO:0007669"/>
    <property type="project" value="UniProtKB-KW"/>
</dbReference>
<dbReference type="GO" id="GO:0009423">
    <property type="term" value="P:chorismate biosynthetic process"/>
    <property type="evidence" value="ECO:0007669"/>
    <property type="project" value="UniProtKB-UniRule"/>
</dbReference>
<dbReference type="EC" id="2.5.1.19" evidence="7"/>
<name>A0A347WK34_9LACT</name>
<dbReference type="GO" id="GO:0008652">
    <property type="term" value="P:amino acid biosynthetic process"/>
    <property type="evidence" value="ECO:0007669"/>
    <property type="project" value="UniProtKB-KW"/>
</dbReference>
<dbReference type="InterPro" id="IPR036968">
    <property type="entry name" value="Enolpyruvate_Tfrase_sf"/>
</dbReference>
<comment type="function">
    <text evidence="7">Catalyzes the transfer of the enolpyruvyl moiety of phosphoenolpyruvate (PEP) to the 5-hydroxyl of shikimate-3-phosphate (S3P) to produce enolpyruvyl shikimate-3-phosphate and inorganic phosphate.</text>
</comment>
<feature type="binding site" evidence="7">
    <location>
        <position position="103"/>
    </location>
    <ligand>
        <name>phosphoenolpyruvate</name>
        <dbReference type="ChEBI" id="CHEBI:58702"/>
    </ligand>
</feature>
<sequence>MSDIRIQPQKLSGIVHIPPSKSMAHRVVIAASLSEGQSIIRNIQLSDDIIATITGMRTLGARIDQVPDPKIDGGVSLMIHGANPTGAQQETGIVREIDANESGSTLRFLVPISSLFPGETHFIGRGKLGSRPMTIYEEIYRDQGLSYRAGIGDLLDLQLAGSLKPGTYTVAGNVSSQFITGLLFTLPLLEEDSQIKLTTELESVGYIYLTLDVLQHFGIQVHFHRAEGLFEIPGGQSYQATDYTVEGDYSQAAFFLVAGALGNDVMIEGLDKDSAQGDKAIMDFLQAFGAEIVEQGDAIQALAPAGGLTGGVTLDGSQCPDIIPVTALASCLATGETVIEHLERLRIKESDRLAATAEELSKLGASIEVVDDSLVINGVASLNGQAEVWSHKDHRMAMMLAVASTVCSEAILIQDSECVAKSYPEFWQDFQKLGGMIDEWRMGE</sequence>
<evidence type="ECO:0000256" key="6">
    <source>
        <dbReference type="ARBA" id="ARBA00044633"/>
    </source>
</evidence>
<evidence type="ECO:0000256" key="2">
    <source>
        <dbReference type="ARBA" id="ARBA00009948"/>
    </source>
</evidence>
<gene>
    <name evidence="7 9" type="primary">aroA</name>
    <name evidence="9" type="ORF">CL176_05190</name>
</gene>
<dbReference type="PIRSF" id="PIRSF000505">
    <property type="entry name" value="EPSPS"/>
    <property type="match status" value="1"/>
</dbReference>
<dbReference type="SUPFAM" id="SSF55205">
    <property type="entry name" value="EPT/RTPC-like"/>
    <property type="match status" value="1"/>
</dbReference>
<feature type="binding site" evidence="7">
    <location>
        <position position="21"/>
    </location>
    <ligand>
        <name>3-phosphoshikimate</name>
        <dbReference type="ChEBI" id="CHEBI:145989"/>
    </ligand>
</feature>
<dbReference type="EMBL" id="CP023434">
    <property type="protein sequence ID" value="AXY25441.1"/>
    <property type="molecule type" value="Genomic_DNA"/>
</dbReference>
<feature type="binding site" evidence="7">
    <location>
        <position position="21"/>
    </location>
    <ligand>
        <name>phosphoenolpyruvate</name>
        <dbReference type="ChEBI" id="CHEBI:58702"/>
    </ligand>
</feature>
<keyword evidence="4 7" id="KW-0808">Transferase</keyword>
<evidence type="ECO:0000313" key="10">
    <source>
        <dbReference type="Proteomes" id="UP000263232"/>
    </source>
</evidence>
<feature type="binding site" evidence="7">
    <location>
        <position position="321"/>
    </location>
    <ligand>
        <name>3-phosphoshikimate</name>
        <dbReference type="ChEBI" id="CHEBI:145989"/>
    </ligand>
</feature>
<dbReference type="HAMAP" id="MF_00210">
    <property type="entry name" value="EPSP_synth"/>
    <property type="match status" value="1"/>
</dbReference>
<comment type="caution">
    <text evidence="7">Lacks conserved residue(s) required for the propagation of feature annotation.</text>
</comment>
<reference evidence="9 10" key="1">
    <citation type="submission" date="2017-09" db="EMBL/GenBank/DDBJ databases">
        <title>Complete genome sequence of Oxytococcus suis strain ZY16052.</title>
        <authorList>
            <person name="Li F."/>
        </authorList>
    </citation>
    <scope>NUCLEOTIDE SEQUENCE [LARGE SCALE GENOMIC DNA]</scope>
    <source>
        <strain evidence="9 10">ZY16052</strain>
    </source>
</reference>
<feature type="binding site" evidence="7">
    <location>
        <position position="176"/>
    </location>
    <ligand>
        <name>3-phosphoshikimate</name>
        <dbReference type="ChEBI" id="CHEBI:145989"/>
    </ligand>
</feature>
<dbReference type="PANTHER" id="PTHR21090">
    <property type="entry name" value="AROM/DEHYDROQUINATE SYNTHASE"/>
    <property type="match status" value="1"/>
</dbReference>
<evidence type="ECO:0000313" key="9">
    <source>
        <dbReference type="EMBL" id="AXY25441.1"/>
    </source>
</evidence>
<feature type="active site" description="Proton acceptor" evidence="7">
    <location>
        <position position="321"/>
    </location>
</feature>
<dbReference type="OrthoDB" id="9809920at2"/>
<dbReference type="InterPro" id="IPR013792">
    <property type="entry name" value="RNA3'P_cycl/enolpyr_Trfase_a/b"/>
</dbReference>
<feature type="binding site" evidence="7">
    <location>
        <position position="131"/>
    </location>
    <ligand>
        <name>phosphoenolpyruvate</name>
        <dbReference type="ChEBI" id="CHEBI:58702"/>
    </ligand>
</feature>
<keyword evidence="7" id="KW-0963">Cytoplasm</keyword>
<dbReference type="UniPathway" id="UPA00053">
    <property type="reaction ID" value="UER00089"/>
</dbReference>
<feature type="binding site" evidence="7">
    <location>
        <position position="22"/>
    </location>
    <ligand>
        <name>3-phosphoshikimate</name>
        <dbReference type="ChEBI" id="CHEBI:145989"/>
    </ligand>
</feature>
<comment type="subunit">
    <text evidence="7">Monomer.</text>
</comment>
<feature type="binding site" evidence="7">
    <location>
        <position position="352"/>
    </location>
    <ligand>
        <name>phosphoenolpyruvate</name>
        <dbReference type="ChEBI" id="CHEBI:58702"/>
    </ligand>
</feature>
<accession>A0A347WK34</accession>
<dbReference type="KEGG" id="abae:CL176_05190"/>
<organism evidence="9 10">
    <name type="scientific">Suicoccus acidiformans</name>
    <dbReference type="NCBI Taxonomy" id="2036206"/>
    <lineage>
        <taxon>Bacteria</taxon>
        <taxon>Bacillati</taxon>
        <taxon>Bacillota</taxon>
        <taxon>Bacilli</taxon>
        <taxon>Lactobacillales</taxon>
        <taxon>Aerococcaceae</taxon>
        <taxon>Suicoccus</taxon>
    </lineage>
</organism>
<dbReference type="InterPro" id="IPR023193">
    <property type="entry name" value="EPSP_synthase_CS"/>
</dbReference>
<comment type="catalytic activity">
    <reaction evidence="6">
        <text>3-phosphoshikimate + phosphoenolpyruvate = 5-O-(1-carboxyvinyl)-3-phosphoshikimate + phosphate</text>
        <dbReference type="Rhea" id="RHEA:21256"/>
        <dbReference type="ChEBI" id="CHEBI:43474"/>
        <dbReference type="ChEBI" id="CHEBI:57701"/>
        <dbReference type="ChEBI" id="CHEBI:58702"/>
        <dbReference type="ChEBI" id="CHEBI:145989"/>
        <dbReference type="EC" id="2.5.1.19"/>
    </reaction>
    <physiologicalReaction direction="left-to-right" evidence="6">
        <dbReference type="Rhea" id="RHEA:21257"/>
    </physiologicalReaction>
</comment>
<feature type="binding site" evidence="7">
    <location>
        <position position="177"/>
    </location>
    <ligand>
        <name>3-phosphoshikimate</name>
        <dbReference type="ChEBI" id="CHEBI:145989"/>
    </ligand>
</feature>
<dbReference type="Proteomes" id="UP000263232">
    <property type="component" value="Chromosome"/>
</dbReference>
<comment type="pathway">
    <text evidence="1 7">Metabolic intermediate biosynthesis; chorismate biosynthesis; chorismate from D-erythrose 4-phosphate and phosphoenolpyruvate: step 6/7.</text>
</comment>
<evidence type="ECO:0000259" key="8">
    <source>
        <dbReference type="Pfam" id="PF00275"/>
    </source>
</evidence>
<dbReference type="GO" id="GO:0003866">
    <property type="term" value="F:3-phosphoshikimate 1-carboxyvinyltransferase activity"/>
    <property type="evidence" value="ECO:0007669"/>
    <property type="project" value="UniProtKB-UniRule"/>
</dbReference>
<dbReference type="NCBIfam" id="TIGR01356">
    <property type="entry name" value="aroA"/>
    <property type="match status" value="1"/>
</dbReference>
<dbReference type="PANTHER" id="PTHR21090:SF5">
    <property type="entry name" value="PENTAFUNCTIONAL AROM POLYPEPTIDE"/>
    <property type="match status" value="1"/>
</dbReference>